<comment type="caution">
    <text evidence="8">The sequence shown here is derived from an EMBL/GenBank/DDBJ whole genome shotgun (WGS) entry which is preliminary data.</text>
</comment>
<gene>
    <name evidence="8" type="primary">earP</name>
    <name evidence="8" type="ORF">C2I19_15660</name>
</gene>
<dbReference type="GO" id="GO:0106361">
    <property type="term" value="F:protein-arginine rhamnosyltransferase activity"/>
    <property type="evidence" value="ECO:0007669"/>
    <property type="project" value="InterPro"/>
</dbReference>
<proteinExistence type="inferred from homology"/>
<dbReference type="InterPro" id="IPR016633">
    <property type="entry name" value="EarP"/>
</dbReference>
<protein>
    <recommendedName>
        <fullName evidence="5">Protein-arginine rhamnosyltransferase</fullName>
    </recommendedName>
    <alternativeName>
        <fullName evidence="6">EF-P arginine rhamnosyltransferase</fullName>
    </alternativeName>
</protein>
<evidence type="ECO:0000256" key="4">
    <source>
        <dbReference type="ARBA" id="ARBA00024346"/>
    </source>
</evidence>
<comment type="similarity">
    <text evidence="4">Belongs to the glycosyltransferase 104 family.</text>
</comment>
<evidence type="ECO:0000256" key="7">
    <source>
        <dbReference type="ARBA" id="ARBA00048472"/>
    </source>
</evidence>
<dbReference type="NCBIfam" id="TIGR03837">
    <property type="entry name" value="efp_Arg_rhamno"/>
    <property type="match status" value="1"/>
</dbReference>
<dbReference type="AlphaFoldDB" id="A0A2S5DDI2"/>
<keyword evidence="9" id="KW-1185">Reference proteome</keyword>
<dbReference type="GO" id="GO:0003746">
    <property type="term" value="F:translation elongation factor activity"/>
    <property type="evidence" value="ECO:0007669"/>
    <property type="project" value="UniProtKB-KW"/>
</dbReference>
<evidence type="ECO:0000256" key="3">
    <source>
        <dbReference type="ARBA" id="ARBA00024303"/>
    </source>
</evidence>
<organism evidence="8 9">
    <name type="scientific">Chromobacterium alticapitis</name>
    <dbReference type="NCBI Taxonomy" id="2073169"/>
    <lineage>
        <taxon>Bacteria</taxon>
        <taxon>Pseudomonadati</taxon>
        <taxon>Pseudomonadota</taxon>
        <taxon>Betaproteobacteria</taxon>
        <taxon>Neisseriales</taxon>
        <taxon>Chromobacteriaceae</taxon>
        <taxon>Chromobacterium</taxon>
    </lineage>
</organism>
<dbReference type="Pfam" id="PF10093">
    <property type="entry name" value="EarP"/>
    <property type="match status" value="1"/>
</dbReference>
<name>A0A2S5DDI2_9NEIS</name>
<dbReference type="Proteomes" id="UP000237082">
    <property type="component" value="Unassembled WGS sequence"/>
</dbReference>
<keyword evidence="8" id="KW-0648">Protein biosynthesis</keyword>
<sequence>MTRQHWDIFCTVIDNYGDIGVTWRLARRLAHDCGQEVRLWVDDLASFARIAPGLDAELPQQTLADIDIRRWPQSGFPADIVPADLVVEAFGCRLPDSFEQAMAAKSSKPVWINLEYLSAENWTRGCHKLPSPHPRLPLAKHFFFPGFDAASGGLICEDGLIGAREAWQADAEAQRDYWRRRNVPALAENEWKVSLFSYENPAAAKLLQAWADGPQPVRCLVPEGKALTIVSGLFDHPLQVGEHAQLGRLTVDVLPMSDQDDYDRLLWSCDFNCVRGEDSLVRSQWAARPMLWHIYPQDDEAHLAKLLAFLDQYCQGLPDEAAAAVRELNLAWNRDGDMATAWRNCARWLPAWRRHAANWQQQLLQGGDLAQRLLQFVAEFSEIR</sequence>
<dbReference type="RefSeq" id="WP_103903604.1">
    <property type="nucleotide sequence ID" value="NZ_PQWB01000075.1"/>
</dbReference>
<keyword evidence="1" id="KW-0328">Glycosyltransferase</keyword>
<evidence type="ECO:0000256" key="5">
    <source>
        <dbReference type="ARBA" id="ARBA00024416"/>
    </source>
</evidence>
<evidence type="ECO:0000313" key="9">
    <source>
        <dbReference type="Proteomes" id="UP000237082"/>
    </source>
</evidence>
<keyword evidence="2 8" id="KW-0808">Transferase</keyword>
<comment type="catalytic activity">
    <reaction evidence="7">
        <text>dTDP-beta-L-rhamnose + L-arginyl-[protein] = N(omega)-(alpha-L-rhamnosyl)-L-arginyl-[protein] + dTDP + H(+)</text>
        <dbReference type="Rhea" id="RHEA:66692"/>
        <dbReference type="Rhea" id="RHEA-COMP:10532"/>
        <dbReference type="Rhea" id="RHEA-COMP:17096"/>
        <dbReference type="ChEBI" id="CHEBI:15378"/>
        <dbReference type="ChEBI" id="CHEBI:29965"/>
        <dbReference type="ChEBI" id="CHEBI:57510"/>
        <dbReference type="ChEBI" id="CHEBI:58369"/>
        <dbReference type="ChEBI" id="CHEBI:167445"/>
    </reaction>
    <physiologicalReaction direction="left-to-right" evidence="7">
        <dbReference type="Rhea" id="RHEA:66693"/>
    </physiologicalReaction>
</comment>
<evidence type="ECO:0000256" key="1">
    <source>
        <dbReference type="ARBA" id="ARBA00022676"/>
    </source>
</evidence>
<dbReference type="PIRSF" id="PIRSF015557">
    <property type="entry name" value="UCP015557"/>
    <property type="match status" value="1"/>
</dbReference>
<reference evidence="9" key="1">
    <citation type="submission" date="2018-02" db="EMBL/GenBank/DDBJ databases">
        <authorList>
            <person name="O'Hara-Hanley K."/>
            <person name="Soby S."/>
        </authorList>
    </citation>
    <scope>NUCLEOTIDE SEQUENCE [LARGE SCALE GENOMIC DNA]</scope>
    <source>
        <strain evidence="9">MWU14-2602</strain>
    </source>
</reference>
<evidence type="ECO:0000256" key="2">
    <source>
        <dbReference type="ARBA" id="ARBA00022679"/>
    </source>
</evidence>
<dbReference type="EMBL" id="PQWB01000075">
    <property type="protein sequence ID" value="POZ61042.1"/>
    <property type="molecule type" value="Genomic_DNA"/>
</dbReference>
<evidence type="ECO:0000313" key="8">
    <source>
        <dbReference type="EMBL" id="POZ61042.1"/>
    </source>
</evidence>
<accession>A0A2S5DDI2</accession>
<dbReference type="OrthoDB" id="209085at2"/>
<evidence type="ECO:0000256" key="6">
    <source>
        <dbReference type="ARBA" id="ARBA00030025"/>
    </source>
</evidence>
<keyword evidence="8" id="KW-0251">Elongation factor</keyword>
<comment type="function">
    <text evidence="3">Protein-arginine rhamnosyltransferase that catalyzes the transfer of a single rhamnose to elongation factor P (EF-P) on 'Lys-32', a modification required for EF-P-dependent rescue of polyproline stalled ribosomes.</text>
</comment>